<evidence type="ECO:0000313" key="10">
    <source>
        <dbReference type="RefSeq" id="XP_056847925.1"/>
    </source>
</evidence>
<keyword evidence="5 7" id="KW-0732">Signal</keyword>
<gene>
    <name evidence="10" type="primary">LOC130498518</name>
</gene>
<dbReference type="AlphaFoldDB" id="A0A9W3C8N6"/>
<feature type="chain" id="PRO_5040920125" evidence="7">
    <location>
        <begin position="27"/>
        <end position="418"/>
    </location>
</feature>
<sequence>MASCTSNHFILIVLFSFLFIIKTSSSFGNHSSTDGILPFAPKHVVINKLKTQAKLIAHCRNKEKDLGVKELFPGSSFDFRFRVNLRKTTRYTCTFEWSGPSGNKKMDNDKNHKAEEAKPRLRWSYELHHRFIDAVNQLGGPNSSVSVPFLILKPYQVWVVRSYFFVSFSFFVLFCYVVFLEATPKGLMRILEIPELTLYHLKSHLQKYRLEISERFIGNKQDVSSAAKSQERQSQKYFGDQPDVIVTEEKDDEPNKNLQIKEAIEIQLGVQKKLHEQIERKLQDRIEAQGKYLKSVLMKAQETLSASGYKSSSLYGVAWTANRSCLSSEDDEAEEEYDFLGLKKAENKGIEPARSLVDCSLASSECSEAEKDIHSLTIMRRSNTLQFTEIKPEEVMDRKKRRWDDVLCVEQSIRKRAF</sequence>
<dbReference type="InterPro" id="IPR009057">
    <property type="entry name" value="Homeodomain-like_sf"/>
</dbReference>
<accession>A0A9W3C8N6</accession>
<comment type="similarity">
    <text evidence="2">Belongs to the plant self-incompatibility (S1) protein family.</text>
</comment>
<dbReference type="GO" id="GO:0005576">
    <property type="term" value="C:extracellular region"/>
    <property type="evidence" value="ECO:0007669"/>
    <property type="project" value="UniProtKB-SubCell"/>
</dbReference>
<evidence type="ECO:0000256" key="5">
    <source>
        <dbReference type="ARBA" id="ARBA00022729"/>
    </source>
</evidence>
<keyword evidence="3" id="KW-0713">Self-incompatibility</keyword>
<evidence type="ECO:0000256" key="1">
    <source>
        <dbReference type="ARBA" id="ARBA00004613"/>
    </source>
</evidence>
<evidence type="ECO:0000256" key="3">
    <source>
        <dbReference type="ARBA" id="ARBA00022471"/>
    </source>
</evidence>
<evidence type="ECO:0000256" key="7">
    <source>
        <dbReference type="SAM" id="SignalP"/>
    </source>
</evidence>
<evidence type="ECO:0000259" key="8">
    <source>
        <dbReference type="Pfam" id="PF14379"/>
    </source>
</evidence>
<evidence type="ECO:0000256" key="6">
    <source>
        <dbReference type="SAM" id="Phobius"/>
    </source>
</evidence>
<keyword evidence="6" id="KW-1133">Transmembrane helix</keyword>
<feature type="domain" description="MYB-CC type transcription factor LHEQLE-containing" evidence="8">
    <location>
        <begin position="258"/>
        <end position="303"/>
    </location>
</feature>
<organism evidence="9 10">
    <name type="scientific">Raphanus sativus</name>
    <name type="common">Radish</name>
    <name type="synonym">Raphanus raphanistrum var. sativus</name>
    <dbReference type="NCBI Taxonomy" id="3726"/>
    <lineage>
        <taxon>Eukaryota</taxon>
        <taxon>Viridiplantae</taxon>
        <taxon>Streptophyta</taxon>
        <taxon>Embryophyta</taxon>
        <taxon>Tracheophyta</taxon>
        <taxon>Spermatophyta</taxon>
        <taxon>Magnoliopsida</taxon>
        <taxon>eudicotyledons</taxon>
        <taxon>Gunneridae</taxon>
        <taxon>Pentapetalae</taxon>
        <taxon>rosids</taxon>
        <taxon>malvids</taxon>
        <taxon>Brassicales</taxon>
        <taxon>Brassicaceae</taxon>
        <taxon>Brassiceae</taxon>
        <taxon>Raphanus</taxon>
    </lineage>
</organism>
<dbReference type="SUPFAM" id="SSF46689">
    <property type="entry name" value="Homeodomain-like"/>
    <property type="match status" value="1"/>
</dbReference>
<dbReference type="InterPro" id="IPR025756">
    <property type="entry name" value="Myb_CC_LHEQLE"/>
</dbReference>
<dbReference type="InterPro" id="IPR010264">
    <property type="entry name" value="Self-incomp_S1"/>
</dbReference>
<dbReference type="RefSeq" id="XP_056847925.1">
    <property type="nucleotide sequence ID" value="XM_056991945.1"/>
</dbReference>
<dbReference type="PANTHER" id="PTHR31499">
    <property type="entry name" value="MYB FAMILY TRANSCRIPTION FACTOR PHL11"/>
    <property type="match status" value="1"/>
</dbReference>
<dbReference type="PANTHER" id="PTHR31499:SF62">
    <property type="entry name" value="MYB-CC TYPE TRANSCRIPTION FACTOR LHEQLE-CONTAINING DOMAIN-CONTAINING PROTEIN"/>
    <property type="match status" value="1"/>
</dbReference>
<dbReference type="GO" id="GO:0003700">
    <property type="term" value="F:DNA-binding transcription factor activity"/>
    <property type="evidence" value="ECO:0007669"/>
    <property type="project" value="InterPro"/>
</dbReference>
<keyword evidence="6" id="KW-0472">Membrane</keyword>
<dbReference type="Gene3D" id="1.10.10.60">
    <property type="entry name" value="Homeodomain-like"/>
    <property type="match status" value="1"/>
</dbReference>
<dbReference type="Pfam" id="PF14379">
    <property type="entry name" value="Myb_CC_LHEQLE"/>
    <property type="match status" value="1"/>
</dbReference>
<feature type="signal peptide" evidence="7">
    <location>
        <begin position="1"/>
        <end position="26"/>
    </location>
</feature>
<dbReference type="GeneID" id="130498518"/>
<keyword evidence="9" id="KW-1185">Reference proteome</keyword>
<dbReference type="GO" id="GO:0060320">
    <property type="term" value="P:rejection of self pollen"/>
    <property type="evidence" value="ECO:0007669"/>
    <property type="project" value="UniProtKB-KW"/>
</dbReference>
<name>A0A9W3C8N6_RAPSA</name>
<keyword evidence="4" id="KW-0964">Secreted</keyword>
<evidence type="ECO:0000313" key="9">
    <source>
        <dbReference type="Proteomes" id="UP000504610"/>
    </source>
</evidence>
<reference evidence="10" key="2">
    <citation type="submission" date="2025-08" db="UniProtKB">
        <authorList>
            <consortium name="RefSeq"/>
        </authorList>
    </citation>
    <scope>IDENTIFICATION</scope>
    <source>
        <tissue evidence="10">Leaf</tissue>
    </source>
</reference>
<dbReference type="OrthoDB" id="60033at2759"/>
<comment type="subcellular location">
    <subcellularLocation>
        <location evidence="1">Secreted</location>
    </subcellularLocation>
</comment>
<proteinExistence type="inferred from homology"/>
<evidence type="ECO:0000256" key="2">
    <source>
        <dbReference type="ARBA" id="ARBA00005581"/>
    </source>
</evidence>
<dbReference type="Pfam" id="PF05938">
    <property type="entry name" value="Self-incomp_S1"/>
    <property type="match status" value="1"/>
</dbReference>
<evidence type="ECO:0000256" key="4">
    <source>
        <dbReference type="ARBA" id="ARBA00022525"/>
    </source>
</evidence>
<reference evidence="9" key="1">
    <citation type="journal article" date="2019" name="Database">
        <title>The radish genome database (RadishGD): an integrated information resource for radish genomics.</title>
        <authorList>
            <person name="Yu H.J."/>
            <person name="Baek S."/>
            <person name="Lee Y.J."/>
            <person name="Cho A."/>
            <person name="Mun J.H."/>
        </authorList>
    </citation>
    <scope>NUCLEOTIDE SEQUENCE [LARGE SCALE GENOMIC DNA]</scope>
    <source>
        <strain evidence="9">cv. WK10039</strain>
    </source>
</reference>
<keyword evidence="6" id="KW-0812">Transmembrane</keyword>
<feature type="transmembrane region" description="Helical" evidence="6">
    <location>
        <begin position="158"/>
        <end position="179"/>
    </location>
</feature>
<dbReference type="Proteomes" id="UP000504610">
    <property type="component" value="Chromosome 8"/>
</dbReference>
<dbReference type="InterPro" id="IPR046955">
    <property type="entry name" value="PHR1-like"/>
</dbReference>
<protein>
    <submittedName>
        <fullName evidence="10">Myb family transcription factor PHL8-like isoform X6</fullName>
    </submittedName>
</protein>